<dbReference type="PROSITE" id="PS50225">
    <property type="entry name" value="SOCS"/>
    <property type="match status" value="1"/>
</dbReference>
<dbReference type="AlphaFoldDB" id="A0A8X6T6P2"/>
<comment type="caution">
    <text evidence="2">The sequence shown here is derived from an EMBL/GenBank/DDBJ whole genome shotgun (WGS) entry which is preliminary data.</text>
</comment>
<dbReference type="InterPro" id="IPR001496">
    <property type="entry name" value="SOCS_box"/>
</dbReference>
<dbReference type="GO" id="GO:0035556">
    <property type="term" value="P:intracellular signal transduction"/>
    <property type="evidence" value="ECO:0007669"/>
    <property type="project" value="InterPro"/>
</dbReference>
<dbReference type="CDD" id="cd03587">
    <property type="entry name" value="SOCS"/>
    <property type="match status" value="1"/>
</dbReference>
<dbReference type="InterPro" id="IPR036036">
    <property type="entry name" value="SOCS_box-like_dom_sf"/>
</dbReference>
<dbReference type="SMART" id="SM00969">
    <property type="entry name" value="SOCS_box"/>
    <property type="match status" value="1"/>
</dbReference>
<protein>
    <submittedName>
        <fullName evidence="2">SOCS box domain-containing protein</fullName>
    </submittedName>
</protein>
<evidence type="ECO:0000313" key="2">
    <source>
        <dbReference type="EMBL" id="GFS83450.1"/>
    </source>
</evidence>
<proteinExistence type="predicted"/>
<accession>A0A8X6T6P2</accession>
<name>A0A8X6T6P2_NEPPI</name>
<evidence type="ECO:0000313" key="3">
    <source>
        <dbReference type="Proteomes" id="UP000887013"/>
    </source>
</evidence>
<dbReference type="SUPFAM" id="SSF158235">
    <property type="entry name" value="SOCS box-like"/>
    <property type="match status" value="1"/>
</dbReference>
<dbReference type="Pfam" id="PF07525">
    <property type="entry name" value="SOCS_box"/>
    <property type="match status" value="1"/>
</dbReference>
<dbReference type="EMBL" id="BMAW01098183">
    <property type="protein sequence ID" value="GFS83450.1"/>
    <property type="molecule type" value="Genomic_DNA"/>
</dbReference>
<sequence>MRESLVVRDFVNRKHPHCPAGDHHSIWSFCQTTLRTDNHRQERGFKPSHIEFALYHANQMKSSLWYNEEIFSWKIIVRSGDFRCMSSLIKYGYNFSLFGKECFDIMKGLIEHCLIGFYRRRPLTLNNLKSDRRKILFIQTAYLLVYGVNLPMDFKDRVDLLYLIWQAVSDSYLTYQELADASFELKMKDSDWLKLCHYYETYVTSPKSFDTPMPRSLAHFCRCKIRATLSENYALPDGIEKLDIPDSFKAFLRLEKRQS</sequence>
<evidence type="ECO:0000259" key="1">
    <source>
        <dbReference type="PROSITE" id="PS50225"/>
    </source>
</evidence>
<dbReference type="Proteomes" id="UP000887013">
    <property type="component" value="Unassembled WGS sequence"/>
</dbReference>
<gene>
    <name evidence="2" type="primary">NCL1_41151</name>
    <name evidence="2" type="ORF">NPIL_513531</name>
</gene>
<feature type="domain" description="SOCS box" evidence="1">
    <location>
        <begin position="214"/>
        <end position="258"/>
    </location>
</feature>
<reference evidence="2" key="1">
    <citation type="submission" date="2020-08" db="EMBL/GenBank/DDBJ databases">
        <title>Multicomponent nature underlies the extraordinary mechanical properties of spider dragline silk.</title>
        <authorList>
            <person name="Kono N."/>
            <person name="Nakamura H."/>
            <person name="Mori M."/>
            <person name="Yoshida Y."/>
            <person name="Ohtoshi R."/>
            <person name="Malay A.D."/>
            <person name="Moran D.A.P."/>
            <person name="Tomita M."/>
            <person name="Numata K."/>
            <person name="Arakawa K."/>
        </authorList>
    </citation>
    <scope>NUCLEOTIDE SEQUENCE</scope>
</reference>
<dbReference type="OrthoDB" id="6419934at2759"/>
<organism evidence="2 3">
    <name type="scientific">Nephila pilipes</name>
    <name type="common">Giant wood spider</name>
    <name type="synonym">Nephila maculata</name>
    <dbReference type="NCBI Taxonomy" id="299642"/>
    <lineage>
        <taxon>Eukaryota</taxon>
        <taxon>Metazoa</taxon>
        <taxon>Ecdysozoa</taxon>
        <taxon>Arthropoda</taxon>
        <taxon>Chelicerata</taxon>
        <taxon>Arachnida</taxon>
        <taxon>Araneae</taxon>
        <taxon>Araneomorphae</taxon>
        <taxon>Entelegynae</taxon>
        <taxon>Araneoidea</taxon>
        <taxon>Nephilidae</taxon>
        <taxon>Nephila</taxon>
    </lineage>
</organism>
<keyword evidence="3" id="KW-1185">Reference proteome</keyword>